<dbReference type="InterPro" id="IPR050407">
    <property type="entry name" value="Geranylgeranyl_reductase"/>
</dbReference>
<dbReference type="PRINTS" id="PR00420">
    <property type="entry name" value="RNGMNOXGNASE"/>
</dbReference>
<protein>
    <submittedName>
        <fullName evidence="2">NAD(P)/FAD-dependent oxidoreductase</fullName>
        <ecNumber evidence="2">1.-.-.-</ecNumber>
    </submittedName>
</protein>
<reference evidence="3" key="1">
    <citation type="journal article" date="2019" name="Int. J. Syst. Evol. Microbiol.">
        <title>The Global Catalogue of Microorganisms (GCM) 10K type strain sequencing project: providing services to taxonomists for standard genome sequencing and annotation.</title>
        <authorList>
            <consortium name="The Broad Institute Genomics Platform"/>
            <consortium name="The Broad Institute Genome Sequencing Center for Infectious Disease"/>
            <person name="Wu L."/>
            <person name="Ma J."/>
        </authorList>
    </citation>
    <scope>NUCLEOTIDE SEQUENCE [LARGE SCALE GENOMIC DNA]</scope>
    <source>
        <strain evidence="3">CECT 8289</strain>
    </source>
</reference>
<accession>A0ABV8QRG6</accession>
<evidence type="ECO:0000313" key="3">
    <source>
        <dbReference type="Proteomes" id="UP001595907"/>
    </source>
</evidence>
<feature type="domain" description="FAD/NAD(P)-binding" evidence="1">
    <location>
        <begin position="6"/>
        <end position="129"/>
    </location>
</feature>
<comment type="caution">
    <text evidence="2">The sequence shown here is derived from an EMBL/GenBank/DDBJ whole genome shotgun (WGS) entry which is preliminary data.</text>
</comment>
<dbReference type="Gene3D" id="3.50.50.60">
    <property type="entry name" value="FAD/NAD(P)-binding domain"/>
    <property type="match status" value="1"/>
</dbReference>
<dbReference type="Proteomes" id="UP001595907">
    <property type="component" value="Unassembled WGS sequence"/>
</dbReference>
<dbReference type="PANTHER" id="PTHR42685:SF22">
    <property type="entry name" value="CONDITIONED MEDIUM FACTOR RECEPTOR 1"/>
    <property type="match status" value="1"/>
</dbReference>
<evidence type="ECO:0000313" key="2">
    <source>
        <dbReference type="EMBL" id="MFC4261973.1"/>
    </source>
</evidence>
<dbReference type="SUPFAM" id="SSF51905">
    <property type="entry name" value="FAD/NAD(P)-binding domain"/>
    <property type="match status" value="1"/>
</dbReference>
<dbReference type="EMBL" id="JBHSCZ010000001">
    <property type="protein sequence ID" value="MFC4261973.1"/>
    <property type="molecule type" value="Genomic_DNA"/>
</dbReference>
<evidence type="ECO:0000259" key="1">
    <source>
        <dbReference type="Pfam" id="PF07992"/>
    </source>
</evidence>
<organism evidence="2 3">
    <name type="scientific">Ferruginibacter yonginensis</name>
    <dbReference type="NCBI Taxonomy" id="1310416"/>
    <lineage>
        <taxon>Bacteria</taxon>
        <taxon>Pseudomonadati</taxon>
        <taxon>Bacteroidota</taxon>
        <taxon>Chitinophagia</taxon>
        <taxon>Chitinophagales</taxon>
        <taxon>Chitinophagaceae</taxon>
        <taxon>Ferruginibacter</taxon>
    </lineage>
</organism>
<proteinExistence type="predicted"/>
<dbReference type="InterPro" id="IPR036188">
    <property type="entry name" value="FAD/NAD-bd_sf"/>
</dbReference>
<sequence length="379" mass="42384">METIVYDTAIIGGGLAGLNLSIQLAQQGYNVVLFEKETYPYHKVCGEYISLESWHFLNNEIGIPLETMDLPIIKKLWVTSPNGSALHAPLQLGGFGISRHKLDFELKQLAIQKGVHLLDDCKATDVIFNDELFTIHTSKGIFKSKVCAGSWGKRSNIDVKWKRPFLSKTSSRLNNYVGIKYHVTMDFPDDVIALHNFKDGYCGMSKIEDGKYCVCYLTKATNLKKAGNSIEKAEQLILSENPHLKHTFQNMKKLYDAPLSISQVSFSKKANVENHVLMLGDAAGMITPLCGNGMSMAMHGSKLAAQAISSFLKGNVTRATMELQYSSNWRKQFATRLATGKTVQYLFGRKLVTNILVNCMKRSKRLTQYLISLTHGKPF</sequence>
<gene>
    <name evidence="2" type="ORF">ACFOWM_03720</name>
</gene>
<dbReference type="RefSeq" id="WP_379707247.1">
    <property type="nucleotide sequence ID" value="NZ_JBHSCZ010000001.1"/>
</dbReference>
<keyword evidence="2" id="KW-0560">Oxidoreductase</keyword>
<dbReference type="PANTHER" id="PTHR42685">
    <property type="entry name" value="GERANYLGERANYL DIPHOSPHATE REDUCTASE"/>
    <property type="match status" value="1"/>
</dbReference>
<name>A0ABV8QRG6_9BACT</name>
<dbReference type="GO" id="GO:0016491">
    <property type="term" value="F:oxidoreductase activity"/>
    <property type="evidence" value="ECO:0007669"/>
    <property type="project" value="UniProtKB-KW"/>
</dbReference>
<dbReference type="InterPro" id="IPR023753">
    <property type="entry name" value="FAD/NAD-binding_dom"/>
</dbReference>
<keyword evidence="3" id="KW-1185">Reference proteome</keyword>
<dbReference type="Pfam" id="PF07992">
    <property type="entry name" value="Pyr_redox_2"/>
    <property type="match status" value="1"/>
</dbReference>
<dbReference type="EC" id="1.-.-.-" evidence="2"/>